<dbReference type="PANTHER" id="PTHR11956:SF5">
    <property type="entry name" value="ARGININE--TRNA LIGASE, CYTOPLASMIC"/>
    <property type="match status" value="1"/>
</dbReference>
<organism evidence="15 16">
    <name type="scientific">Candidatus Gallionella acididurans</name>
    <dbReference type="NCBI Taxonomy" id="1796491"/>
    <lineage>
        <taxon>Bacteria</taxon>
        <taxon>Pseudomonadati</taxon>
        <taxon>Pseudomonadota</taxon>
        <taxon>Betaproteobacteria</taxon>
        <taxon>Nitrosomonadales</taxon>
        <taxon>Gallionellaceae</taxon>
        <taxon>Gallionella</taxon>
    </lineage>
</organism>
<evidence type="ECO:0000256" key="3">
    <source>
        <dbReference type="ARBA" id="ARBA00011245"/>
    </source>
</evidence>
<dbReference type="EC" id="6.1.1.19" evidence="11"/>
<dbReference type="FunFam" id="3.40.50.620:FF:000062">
    <property type="entry name" value="Arginine--tRNA ligase"/>
    <property type="match status" value="1"/>
</dbReference>
<keyword evidence="9 11" id="KW-0030">Aminoacyl-tRNA synthetase</keyword>
<dbReference type="SMART" id="SM01016">
    <property type="entry name" value="Arg_tRNA_synt_N"/>
    <property type="match status" value="1"/>
</dbReference>
<dbReference type="SUPFAM" id="SSF47323">
    <property type="entry name" value="Anticodon-binding domain of a subclass of class I aminoacyl-tRNA synthetases"/>
    <property type="match status" value="1"/>
</dbReference>
<keyword evidence="6 11" id="KW-0547">Nucleotide-binding</keyword>
<dbReference type="Pfam" id="PF00750">
    <property type="entry name" value="tRNA-synt_1d"/>
    <property type="match status" value="1"/>
</dbReference>
<evidence type="ECO:0000256" key="5">
    <source>
        <dbReference type="ARBA" id="ARBA00022598"/>
    </source>
</evidence>
<evidence type="ECO:0000256" key="11">
    <source>
        <dbReference type="HAMAP-Rule" id="MF_00123"/>
    </source>
</evidence>
<dbReference type="GO" id="GO:0006420">
    <property type="term" value="P:arginyl-tRNA aminoacylation"/>
    <property type="evidence" value="ECO:0007669"/>
    <property type="project" value="UniProtKB-UniRule"/>
</dbReference>
<evidence type="ECO:0000259" key="13">
    <source>
        <dbReference type="SMART" id="SM00836"/>
    </source>
</evidence>
<evidence type="ECO:0000256" key="10">
    <source>
        <dbReference type="ARBA" id="ARBA00049339"/>
    </source>
</evidence>
<keyword evidence="7 11" id="KW-0067">ATP-binding</keyword>
<dbReference type="InterPro" id="IPR014729">
    <property type="entry name" value="Rossmann-like_a/b/a_fold"/>
</dbReference>
<dbReference type="PANTHER" id="PTHR11956">
    <property type="entry name" value="ARGINYL-TRNA SYNTHETASE"/>
    <property type="match status" value="1"/>
</dbReference>
<evidence type="ECO:0000256" key="8">
    <source>
        <dbReference type="ARBA" id="ARBA00022917"/>
    </source>
</evidence>
<dbReference type="NCBIfam" id="TIGR00456">
    <property type="entry name" value="argS"/>
    <property type="match status" value="1"/>
</dbReference>
<comment type="subunit">
    <text evidence="3 11">Monomer.</text>
</comment>
<dbReference type="GO" id="GO:0004814">
    <property type="term" value="F:arginine-tRNA ligase activity"/>
    <property type="evidence" value="ECO:0007669"/>
    <property type="project" value="UniProtKB-UniRule"/>
</dbReference>
<feature type="domain" description="Arginyl tRNA synthetase N-terminal" evidence="14">
    <location>
        <begin position="9"/>
        <end position="97"/>
    </location>
</feature>
<keyword evidence="5 11" id="KW-0436">Ligase</keyword>
<dbReference type="Gene3D" id="1.10.730.10">
    <property type="entry name" value="Isoleucyl-tRNA Synthetase, Domain 1"/>
    <property type="match status" value="1"/>
</dbReference>
<evidence type="ECO:0000256" key="12">
    <source>
        <dbReference type="RuleBase" id="RU363038"/>
    </source>
</evidence>
<dbReference type="AlphaFoldDB" id="A0A139BSH7"/>
<dbReference type="FunFam" id="1.10.730.10:FF:000008">
    <property type="entry name" value="Arginine--tRNA ligase"/>
    <property type="match status" value="1"/>
</dbReference>
<comment type="similarity">
    <text evidence="2 11 12">Belongs to the class-I aminoacyl-tRNA synthetase family.</text>
</comment>
<evidence type="ECO:0000256" key="2">
    <source>
        <dbReference type="ARBA" id="ARBA00005594"/>
    </source>
</evidence>
<comment type="subcellular location">
    <subcellularLocation>
        <location evidence="1 11">Cytoplasm</location>
    </subcellularLocation>
</comment>
<evidence type="ECO:0000313" key="15">
    <source>
        <dbReference type="EMBL" id="KXS31937.1"/>
    </source>
</evidence>
<reference evidence="15 16" key="1">
    <citation type="submission" date="2016-02" db="EMBL/GenBank/DDBJ databases">
        <authorList>
            <person name="Wen L."/>
            <person name="He K."/>
            <person name="Yang H."/>
        </authorList>
    </citation>
    <scope>NUCLEOTIDE SEQUENCE [LARGE SCALE GENOMIC DNA]</scope>
    <source>
        <strain evidence="15">ShG14-8</strain>
    </source>
</reference>
<sequence>MSVVLNFKSHLSELFAQALREVAPELSKNGSGQTEILIERPKLATHGDYACSLAMQLAKPLRKAPRDIAQALIAALPESDVIEKLEIAGAGFINVFVTTAAKQHVVHGVLQAGAGYGHSHLGAGRKVGVEFVSANPTGPLHVGHGRGAAVGDCLCSVLHAAGWNVTREFYYNDAGVQIDNLTRSVQLRCMGIAPDHPDWPEAGYRGDYIADVANAYLARETVDADDQHVQGSGDVNDAEAIRHFAVAYLRREQDLDLRAFGVNFDVYSLESALYTDGKVKETVDRLIASGHTYEQDDALWLRTTAFGDDKDRVMRKSDGTYTYFVPDVAYHLDKWRRGFTRVINEQGADHHSTITRVRAGLQALDAGIPQGWPDYVLHQMVTVLKNGEEVKISKRAGSYVTLRDLIDEVGCDATRYFLAARHPDSQLVFDIDLAKSKSNDNPVYYIQYAHARISAVLAQWGGERPALLQADVGLLDSEYETALLQRLIDYPQVIENAALELAPHLVAFYLKELAADFHSYYNASRFLVDDAAVKLARLALIAAAAQVIHNGLALLGVGAPERM</sequence>
<dbReference type="SMART" id="SM00836">
    <property type="entry name" value="DALR_1"/>
    <property type="match status" value="1"/>
</dbReference>
<dbReference type="HAMAP" id="MF_00123">
    <property type="entry name" value="Arg_tRNA_synth"/>
    <property type="match status" value="1"/>
</dbReference>
<dbReference type="InterPro" id="IPR009080">
    <property type="entry name" value="tRNAsynth_Ia_anticodon-bd"/>
</dbReference>
<dbReference type="Proteomes" id="UP000070578">
    <property type="component" value="Unassembled WGS sequence"/>
</dbReference>
<keyword evidence="4 11" id="KW-0963">Cytoplasm</keyword>
<protein>
    <recommendedName>
        <fullName evidence="11">Arginine--tRNA ligase</fullName>
        <ecNumber evidence="11">6.1.1.19</ecNumber>
    </recommendedName>
    <alternativeName>
        <fullName evidence="11">Arginyl-tRNA synthetase</fullName>
        <shortName evidence="11">ArgRS</shortName>
    </alternativeName>
</protein>
<feature type="domain" description="DALR anticodon binding" evidence="13">
    <location>
        <begin position="446"/>
        <end position="563"/>
    </location>
</feature>
<dbReference type="Pfam" id="PF03485">
    <property type="entry name" value="Arg_tRNA_synt_N"/>
    <property type="match status" value="1"/>
</dbReference>
<dbReference type="InterPro" id="IPR005148">
    <property type="entry name" value="Arg-tRNA-synth_N"/>
</dbReference>
<keyword evidence="8 11" id="KW-0648">Protein biosynthesis</keyword>
<dbReference type="GO" id="GO:0005737">
    <property type="term" value="C:cytoplasm"/>
    <property type="evidence" value="ECO:0007669"/>
    <property type="project" value="UniProtKB-SubCell"/>
</dbReference>
<evidence type="ECO:0000256" key="4">
    <source>
        <dbReference type="ARBA" id="ARBA00022490"/>
    </source>
</evidence>
<evidence type="ECO:0000256" key="9">
    <source>
        <dbReference type="ARBA" id="ARBA00023146"/>
    </source>
</evidence>
<accession>A0A139BSH7</accession>
<dbReference type="GO" id="GO:0005524">
    <property type="term" value="F:ATP binding"/>
    <property type="evidence" value="ECO:0007669"/>
    <property type="project" value="UniProtKB-UniRule"/>
</dbReference>
<dbReference type="InterPro" id="IPR001412">
    <property type="entry name" value="aa-tRNA-synth_I_CS"/>
</dbReference>
<proteinExistence type="inferred from homology"/>
<name>A0A139BSH7_9PROT</name>
<evidence type="ECO:0000313" key="16">
    <source>
        <dbReference type="Proteomes" id="UP000070578"/>
    </source>
</evidence>
<dbReference type="Gene3D" id="3.40.50.620">
    <property type="entry name" value="HUPs"/>
    <property type="match status" value="1"/>
</dbReference>
<evidence type="ECO:0000259" key="14">
    <source>
        <dbReference type="SMART" id="SM01016"/>
    </source>
</evidence>
<dbReference type="SUPFAM" id="SSF55190">
    <property type="entry name" value="Arginyl-tRNA synthetase (ArgRS), N-terminal 'additional' domain"/>
    <property type="match status" value="1"/>
</dbReference>
<dbReference type="InterPro" id="IPR035684">
    <property type="entry name" value="ArgRS_core"/>
</dbReference>
<evidence type="ECO:0000256" key="1">
    <source>
        <dbReference type="ARBA" id="ARBA00004496"/>
    </source>
</evidence>
<dbReference type="PROSITE" id="PS00178">
    <property type="entry name" value="AA_TRNA_LIGASE_I"/>
    <property type="match status" value="1"/>
</dbReference>
<dbReference type="PRINTS" id="PR01038">
    <property type="entry name" value="TRNASYNTHARG"/>
</dbReference>
<feature type="short sequence motif" description="'HIGH' region" evidence="11">
    <location>
        <begin position="134"/>
        <end position="144"/>
    </location>
</feature>
<gene>
    <name evidence="11" type="primary">argS</name>
    <name evidence="15" type="ORF">AWT59_1941</name>
</gene>
<dbReference type="InterPro" id="IPR036695">
    <property type="entry name" value="Arg-tRNA-synth_N_sf"/>
</dbReference>
<reference evidence="15 16" key="2">
    <citation type="submission" date="2016-03" db="EMBL/GenBank/DDBJ databases">
        <title>New uncultured bacterium of the family Gallionellaceae from acid mine drainage: description and reconstruction of genome based on metagenomic analysis of microbial community.</title>
        <authorList>
            <person name="Kadnikov V."/>
            <person name="Ivasenko D."/>
            <person name="Beletsky A."/>
            <person name="Mardanov A."/>
            <person name="Danilova E."/>
            <person name="Pimenov N."/>
            <person name="Karnachuk O."/>
            <person name="Ravin N."/>
        </authorList>
    </citation>
    <scope>NUCLEOTIDE SEQUENCE [LARGE SCALE GENOMIC DNA]</scope>
    <source>
        <strain evidence="15">ShG14-8</strain>
    </source>
</reference>
<evidence type="ECO:0000256" key="6">
    <source>
        <dbReference type="ARBA" id="ARBA00022741"/>
    </source>
</evidence>
<comment type="catalytic activity">
    <reaction evidence="10 11">
        <text>tRNA(Arg) + L-arginine + ATP = L-arginyl-tRNA(Arg) + AMP + diphosphate</text>
        <dbReference type="Rhea" id="RHEA:20301"/>
        <dbReference type="Rhea" id="RHEA-COMP:9658"/>
        <dbReference type="Rhea" id="RHEA-COMP:9673"/>
        <dbReference type="ChEBI" id="CHEBI:30616"/>
        <dbReference type="ChEBI" id="CHEBI:32682"/>
        <dbReference type="ChEBI" id="CHEBI:33019"/>
        <dbReference type="ChEBI" id="CHEBI:78442"/>
        <dbReference type="ChEBI" id="CHEBI:78513"/>
        <dbReference type="ChEBI" id="CHEBI:456215"/>
        <dbReference type="EC" id="6.1.1.19"/>
    </reaction>
</comment>
<dbReference type="CDD" id="cd00671">
    <property type="entry name" value="ArgRS_core"/>
    <property type="match status" value="1"/>
</dbReference>
<dbReference type="EMBL" id="LSLI01000049">
    <property type="protein sequence ID" value="KXS31937.1"/>
    <property type="molecule type" value="Genomic_DNA"/>
</dbReference>
<comment type="caution">
    <text evidence="15">The sequence shown here is derived from an EMBL/GenBank/DDBJ whole genome shotgun (WGS) entry which is preliminary data.</text>
</comment>
<dbReference type="Gene3D" id="3.30.1360.70">
    <property type="entry name" value="Arginyl tRNA synthetase N-terminal domain"/>
    <property type="match status" value="1"/>
</dbReference>
<evidence type="ECO:0000256" key="7">
    <source>
        <dbReference type="ARBA" id="ARBA00022840"/>
    </source>
</evidence>
<dbReference type="InterPro" id="IPR001278">
    <property type="entry name" value="Arg-tRNA-ligase"/>
</dbReference>
<dbReference type="SUPFAM" id="SSF52374">
    <property type="entry name" value="Nucleotidylyl transferase"/>
    <property type="match status" value="1"/>
</dbReference>
<dbReference type="InterPro" id="IPR008909">
    <property type="entry name" value="DALR_anticod-bd"/>
</dbReference>
<dbReference type="Pfam" id="PF05746">
    <property type="entry name" value="DALR_1"/>
    <property type="match status" value="1"/>
</dbReference>
<dbReference type="PATRIC" id="fig|1796491.3.peg.2117"/>